<keyword evidence="1" id="KW-0505">Motor protein</keyword>
<evidence type="ECO:0000256" key="2">
    <source>
        <dbReference type="PROSITE-ProRule" id="PRU00283"/>
    </source>
</evidence>
<dbReference type="PANTHER" id="PTHR47972:SF18">
    <property type="entry name" value="KINESIN-LIKE PROTEIN KIN-14R"/>
    <property type="match status" value="1"/>
</dbReference>
<evidence type="ECO:0000256" key="1">
    <source>
        <dbReference type="ARBA" id="ARBA00023175"/>
    </source>
</evidence>
<dbReference type="PANTHER" id="PTHR47972">
    <property type="entry name" value="KINESIN-LIKE PROTEIN KLP-3"/>
    <property type="match status" value="1"/>
</dbReference>
<dbReference type="EMBL" id="JBBPBN010000022">
    <property type="protein sequence ID" value="KAK9012801.1"/>
    <property type="molecule type" value="Genomic_DNA"/>
</dbReference>
<comment type="similarity">
    <text evidence="2">Belongs to the TRAFAC class myosin-kinesin ATPase superfamily. Kinesin family.</text>
</comment>
<dbReference type="InterPro" id="IPR036961">
    <property type="entry name" value="Kinesin_motor_dom_sf"/>
</dbReference>
<comment type="caution">
    <text evidence="2">Lacks conserved residue(s) required for the propagation of feature annotation.</text>
</comment>
<evidence type="ECO:0000313" key="5">
    <source>
        <dbReference type="Proteomes" id="UP001396334"/>
    </source>
</evidence>
<dbReference type="InterPro" id="IPR027640">
    <property type="entry name" value="Kinesin-like_fam"/>
</dbReference>
<dbReference type="Gene3D" id="3.40.850.10">
    <property type="entry name" value="Kinesin motor domain"/>
    <property type="match status" value="1"/>
</dbReference>
<dbReference type="InterPro" id="IPR027417">
    <property type="entry name" value="P-loop_NTPase"/>
</dbReference>
<protein>
    <recommendedName>
        <fullName evidence="3">Kinesin motor domain-containing protein</fullName>
    </recommendedName>
</protein>
<reference evidence="4 5" key="1">
    <citation type="journal article" date="2024" name="G3 (Bethesda)">
        <title>Genome assembly of Hibiscus sabdariffa L. provides insights into metabolisms of medicinal natural products.</title>
        <authorList>
            <person name="Kim T."/>
        </authorList>
    </citation>
    <scope>NUCLEOTIDE SEQUENCE [LARGE SCALE GENOMIC DNA]</scope>
    <source>
        <strain evidence="4">TK-2024</strain>
        <tissue evidence="4">Old leaves</tissue>
    </source>
</reference>
<dbReference type="InterPro" id="IPR001752">
    <property type="entry name" value="Kinesin_motor_dom"/>
</dbReference>
<feature type="domain" description="Kinesin motor" evidence="3">
    <location>
        <begin position="1"/>
        <end position="83"/>
    </location>
</feature>
<dbReference type="Proteomes" id="UP001396334">
    <property type="component" value="Unassembled WGS sequence"/>
</dbReference>
<sequence length="83" mass="9278">MEGTDQNRGVNYRTLELFQIAKERSDSFTYNISVGDKQSAEGFHHVPGIIEAQVENIKEVWDVLQIGSNSRVVGSNNVNEHSS</sequence>
<accession>A0ABR2RJ41</accession>
<name>A0ABR2RJ41_9ROSI</name>
<comment type="caution">
    <text evidence="4">The sequence shown here is derived from an EMBL/GenBank/DDBJ whole genome shotgun (WGS) entry which is preliminary data.</text>
</comment>
<evidence type="ECO:0000259" key="3">
    <source>
        <dbReference type="PROSITE" id="PS50067"/>
    </source>
</evidence>
<gene>
    <name evidence="4" type="ORF">V6N11_040835</name>
</gene>
<evidence type="ECO:0000313" key="4">
    <source>
        <dbReference type="EMBL" id="KAK9012801.1"/>
    </source>
</evidence>
<dbReference type="SUPFAM" id="SSF52540">
    <property type="entry name" value="P-loop containing nucleoside triphosphate hydrolases"/>
    <property type="match status" value="1"/>
</dbReference>
<keyword evidence="5" id="KW-1185">Reference proteome</keyword>
<proteinExistence type="inferred from homology"/>
<dbReference type="PROSITE" id="PS50067">
    <property type="entry name" value="KINESIN_MOTOR_2"/>
    <property type="match status" value="1"/>
</dbReference>
<organism evidence="4 5">
    <name type="scientific">Hibiscus sabdariffa</name>
    <name type="common">roselle</name>
    <dbReference type="NCBI Taxonomy" id="183260"/>
    <lineage>
        <taxon>Eukaryota</taxon>
        <taxon>Viridiplantae</taxon>
        <taxon>Streptophyta</taxon>
        <taxon>Embryophyta</taxon>
        <taxon>Tracheophyta</taxon>
        <taxon>Spermatophyta</taxon>
        <taxon>Magnoliopsida</taxon>
        <taxon>eudicotyledons</taxon>
        <taxon>Gunneridae</taxon>
        <taxon>Pentapetalae</taxon>
        <taxon>rosids</taxon>
        <taxon>malvids</taxon>
        <taxon>Malvales</taxon>
        <taxon>Malvaceae</taxon>
        <taxon>Malvoideae</taxon>
        <taxon>Hibiscus</taxon>
    </lineage>
</organism>